<keyword evidence="1" id="KW-1133">Transmembrane helix</keyword>
<feature type="chain" id="PRO_5002531881" description="Yip1 domain-containing protein" evidence="2">
    <location>
        <begin position="41"/>
        <end position="213"/>
    </location>
</feature>
<keyword evidence="1" id="KW-0812">Transmembrane</keyword>
<gene>
    <name evidence="3" type="ORF">UR96_C0011G0002</name>
</gene>
<feature type="transmembrane region" description="Helical" evidence="1">
    <location>
        <begin position="149"/>
        <end position="172"/>
    </location>
</feature>
<evidence type="ECO:0000256" key="2">
    <source>
        <dbReference type="SAM" id="SignalP"/>
    </source>
</evidence>
<feature type="transmembrane region" description="Helical" evidence="1">
    <location>
        <begin position="127"/>
        <end position="143"/>
    </location>
</feature>
<evidence type="ECO:0000256" key="1">
    <source>
        <dbReference type="SAM" id="Phobius"/>
    </source>
</evidence>
<accession>A0A0G0DU02</accession>
<evidence type="ECO:0008006" key="5">
    <source>
        <dbReference type="Google" id="ProtNLM"/>
    </source>
</evidence>
<protein>
    <recommendedName>
        <fullName evidence="5">Yip1 domain-containing protein</fullName>
    </recommendedName>
</protein>
<dbReference type="Proteomes" id="UP000034140">
    <property type="component" value="Unassembled WGS sequence"/>
</dbReference>
<organism evidence="3 4">
    <name type="scientific">candidate division WS6 bacterium GW2011_GWC1_36_11</name>
    <dbReference type="NCBI Taxonomy" id="1619090"/>
    <lineage>
        <taxon>Bacteria</taxon>
        <taxon>Candidatus Dojkabacteria</taxon>
    </lineage>
</organism>
<dbReference type="EMBL" id="LBRE01000011">
    <property type="protein sequence ID" value="KKP92516.1"/>
    <property type="molecule type" value="Genomic_DNA"/>
</dbReference>
<dbReference type="Pfam" id="PF18936">
    <property type="entry name" value="DUF5684"/>
    <property type="match status" value="1"/>
</dbReference>
<keyword evidence="2" id="KW-0732">Signal</keyword>
<feature type="transmembrane region" description="Helical" evidence="1">
    <location>
        <begin position="82"/>
        <end position="115"/>
    </location>
</feature>
<evidence type="ECO:0000313" key="3">
    <source>
        <dbReference type="EMBL" id="KKP92516.1"/>
    </source>
</evidence>
<evidence type="ECO:0000313" key="4">
    <source>
        <dbReference type="Proteomes" id="UP000034140"/>
    </source>
</evidence>
<name>A0A0G0DU02_9BACT</name>
<proteinExistence type="predicted"/>
<comment type="caution">
    <text evidence="3">The sequence shown here is derived from an EMBL/GenBank/DDBJ whole genome shotgun (WGS) entry which is preliminary data.</text>
</comment>
<reference evidence="3 4" key="1">
    <citation type="journal article" date="2015" name="Nature">
        <title>rRNA introns, odd ribosomes, and small enigmatic genomes across a large radiation of phyla.</title>
        <authorList>
            <person name="Brown C.T."/>
            <person name="Hug L.A."/>
            <person name="Thomas B.C."/>
            <person name="Sharon I."/>
            <person name="Castelle C.J."/>
            <person name="Singh A."/>
            <person name="Wilkins M.J."/>
            <person name="Williams K.H."/>
            <person name="Banfield J.F."/>
        </authorList>
    </citation>
    <scope>NUCLEOTIDE SEQUENCE [LARGE SCALE GENOMIC DNA]</scope>
</reference>
<feature type="signal peptide" evidence="2">
    <location>
        <begin position="1"/>
        <end position="40"/>
    </location>
</feature>
<sequence length="213" mass="23363">MQQYININLVLFNMRKLIASIILSFALLLPLTMVATPVLAQTDTVTSTTDDSSYYDSYDYGYDDSYYDFSYDLSDTDAEAGVLAGLGVMLFSGVMLVFSIVVGLGSYIYCSLALMKIAKRMDHENPWFAWIPILNMVLLLQLGDQNPVLLLLLLIPGVGAVVVGVLSIIALMKICEKRGYDKMLGLLSLIPVASYVLLGILAWGKKEPAVAVK</sequence>
<keyword evidence="1" id="KW-0472">Membrane</keyword>
<dbReference type="AlphaFoldDB" id="A0A0G0DU02"/>
<dbReference type="InterPro" id="IPR043739">
    <property type="entry name" value="DUF5684"/>
</dbReference>
<feature type="transmembrane region" description="Helical" evidence="1">
    <location>
        <begin position="184"/>
        <end position="204"/>
    </location>
</feature>